<dbReference type="RefSeq" id="WP_104999990.1">
    <property type="nucleotide sequence ID" value="NZ_MQVX01000001.1"/>
</dbReference>
<dbReference type="Gene3D" id="3.20.10.10">
    <property type="entry name" value="D-amino Acid Aminotransferase, subunit A, domain 2"/>
    <property type="match status" value="1"/>
</dbReference>
<proteinExistence type="predicted"/>
<dbReference type="SUPFAM" id="SSF56752">
    <property type="entry name" value="D-aminoacid aminotransferase-like PLP-dependent enzymes"/>
    <property type="match status" value="1"/>
</dbReference>
<dbReference type="AlphaFoldDB" id="A0A2S7T367"/>
<dbReference type="GO" id="GO:0003824">
    <property type="term" value="F:catalytic activity"/>
    <property type="evidence" value="ECO:0007669"/>
    <property type="project" value="InterPro"/>
</dbReference>
<gene>
    <name evidence="1" type="ORF">BST99_00110</name>
</gene>
<evidence type="ECO:0008006" key="3">
    <source>
        <dbReference type="Google" id="ProtNLM"/>
    </source>
</evidence>
<protein>
    <recommendedName>
        <fullName evidence="3">Chorismate-binding protein</fullName>
    </recommendedName>
</protein>
<name>A0A2S7T367_9FLAO</name>
<dbReference type="Proteomes" id="UP000239366">
    <property type="component" value="Unassembled WGS sequence"/>
</dbReference>
<reference evidence="2" key="1">
    <citation type="submission" date="2016-11" db="EMBL/GenBank/DDBJ databases">
        <title>Trade-off between light-utilization and light-protection in marine flavobacteria.</title>
        <authorList>
            <person name="Kumagai Y."/>
            <person name="Yoshizawa S."/>
            <person name="Kogure K."/>
        </authorList>
    </citation>
    <scope>NUCLEOTIDE SEQUENCE [LARGE SCALE GENOMIC DNA]</scope>
    <source>
        <strain evidence="2">SG-18</strain>
    </source>
</reference>
<dbReference type="InterPro" id="IPR001544">
    <property type="entry name" value="Aminotrans_IV"/>
</dbReference>
<evidence type="ECO:0000313" key="1">
    <source>
        <dbReference type="EMBL" id="PQJ14362.1"/>
    </source>
</evidence>
<evidence type="ECO:0000313" key="2">
    <source>
        <dbReference type="Proteomes" id="UP000239366"/>
    </source>
</evidence>
<comment type="caution">
    <text evidence="1">The sequence shown here is derived from an EMBL/GenBank/DDBJ whole genome shotgun (WGS) entry which is preliminary data.</text>
</comment>
<accession>A0A2S7T367</accession>
<keyword evidence="2" id="KW-1185">Reference proteome</keyword>
<dbReference type="InterPro" id="IPR036038">
    <property type="entry name" value="Aminotransferase-like"/>
</dbReference>
<dbReference type="EMBL" id="MQVX01000001">
    <property type="protein sequence ID" value="PQJ14362.1"/>
    <property type="molecule type" value="Genomic_DNA"/>
</dbReference>
<dbReference type="OrthoDB" id="1148709at2"/>
<sequence>MALRAELQSLYGNPPPYRLSSALKGIHFPPAGQRYKLRIRYGRYRTQTQILAYTPKHPNTLQLVEIQDWSYPIKWSDREPLQACFEKREGADDILLHQNGVIRDSSYANIAFLKEGRWFTPDTPLLPGTKRAKLLSEGLFTERRITLSDLKEYEGFQLINALLVFDPDFAHPIERIWGAD</sequence>
<dbReference type="InterPro" id="IPR043132">
    <property type="entry name" value="BCAT-like_C"/>
</dbReference>
<dbReference type="Pfam" id="PF01063">
    <property type="entry name" value="Aminotran_4"/>
    <property type="match status" value="1"/>
</dbReference>
<organism evidence="1 2">
    <name type="scientific">Aureicoccus marinus</name>
    <dbReference type="NCBI Taxonomy" id="754435"/>
    <lineage>
        <taxon>Bacteria</taxon>
        <taxon>Pseudomonadati</taxon>
        <taxon>Bacteroidota</taxon>
        <taxon>Flavobacteriia</taxon>
        <taxon>Flavobacteriales</taxon>
        <taxon>Flavobacteriaceae</taxon>
        <taxon>Aureicoccus</taxon>
    </lineage>
</organism>